<dbReference type="Proteomes" id="UP000194236">
    <property type="component" value="Unassembled WGS sequence"/>
</dbReference>
<dbReference type="EMBL" id="MUJZ01006341">
    <property type="protein sequence ID" value="OTF82876.1"/>
    <property type="molecule type" value="Genomic_DNA"/>
</dbReference>
<dbReference type="AlphaFoldDB" id="A0A1Y3BTE9"/>
<name>A0A1Y3BTE9_EURMA</name>
<evidence type="ECO:0000259" key="1">
    <source>
        <dbReference type="Pfam" id="PF00108"/>
    </source>
</evidence>
<dbReference type="SUPFAM" id="SSF53901">
    <property type="entry name" value="Thiolase-like"/>
    <property type="match status" value="1"/>
</dbReference>
<evidence type="ECO:0000313" key="3">
    <source>
        <dbReference type="Proteomes" id="UP000194236"/>
    </source>
</evidence>
<feature type="domain" description="Thiolase N-terminal" evidence="1">
    <location>
        <begin position="11"/>
        <end position="53"/>
    </location>
</feature>
<accession>A0A1Y3BTE9</accession>
<dbReference type="OrthoDB" id="5404651at2759"/>
<reference evidence="2 3" key="1">
    <citation type="submission" date="2017-03" db="EMBL/GenBank/DDBJ databases">
        <title>Genome Survey of Euroglyphus maynei.</title>
        <authorList>
            <person name="Arlian L.G."/>
            <person name="Morgan M.S."/>
            <person name="Rider S.D."/>
        </authorList>
    </citation>
    <scope>NUCLEOTIDE SEQUENCE [LARGE SCALE GENOMIC DNA]</scope>
    <source>
        <strain evidence="2">Arlian Lab</strain>
        <tissue evidence="2">Whole body</tissue>
    </source>
</reference>
<dbReference type="Gene3D" id="3.40.47.10">
    <property type="match status" value="1"/>
</dbReference>
<dbReference type="InterPro" id="IPR020616">
    <property type="entry name" value="Thiolase_N"/>
</dbReference>
<keyword evidence="3" id="KW-1185">Reference proteome</keyword>
<dbReference type="InterPro" id="IPR016039">
    <property type="entry name" value="Thiolase-like"/>
</dbReference>
<sequence>MPGTNQEERQVYIVSATRTPIGSFRSKLAQFTAPQLGAIAVKAAVEKSSLPKECKSNKLII</sequence>
<proteinExistence type="predicted"/>
<gene>
    <name evidence="2" type="ORF">BLA29_004297</name>
</gene>
<evidence type="ECO:0000313" key="2">
    <source>
        <dbReference type="EMBL" id="OTF82876.1"/>
    </source>
</evidence>
<organism evidence="2 3">
    <name type="scientific">Euroglyphus maynei</name>
    <name type="common">Mayne's house dust mite</name>
    <dbReference type="NCBI Taxonomy" id="6958"/>
    <lineage>
        <taxon>Eukaryota</taxon>
        <taxon>Metazoa</taxon>
        <taxon>Ecdysozoa</taxon>
        <taxon>Arthropoda</taxon>
        <taxon>Chelicerata</taxon>
        <taxon>Arachnida</taxon>
        <taxon>Acari</taxon>
        <taxon>Acariformes</taxon>
        <taxon>Sarcoptiformes</taxon>
        <taxon>Astigmata</taxon>
        <taxon>Psoroptidia</taxon>
        <taxon>Analgoidea</taxon>
        <taxon>Pyroglyphidae</taxon>
        <taxon>Pyroglyphinae</taxon>
        <taxon>Euroglyphus</taxon>
    </lineage>
</organism>
<protein>
    <recommendedName>
        <fullName evidence="1">Thiolase N-terminal domain-containing protein</fullName>
    </recommendedName>
</protein>
<dbReference type="Pfam" id="PF00108">
    <property type="entry name" value="Thiolase_N"/>
    <property type="match status" value="1"/>
</dbReference>
<comment type="caution">
    <text evidence="2">The sequence shown here is derived from an EMBL/GenBank/DDBJ whole genome shotgun (WGS) entry which is preliminary data.</text>
</comment>
<dbReference type="GO" id="GO:0016747">
    <property type="term" value="F:acyltransferase activity, transferring groups other than amino-acyl groups"/>
    <property type="evidence" value="ECO:0007669"/>
    <property type="project" value="InterPro"/>
</dbReference>